<accession>A0AAN5IA15</accession>
<dbReference type="InterPro" id="IPR000210">
    <property type="entry name" value="BTB/POZ_dom"/>
</dbReference>
<keyword evidence="3" id="KW-1185">Reference proteome</keyword>
<gene>
    <name evidence="2" type="ORF">PMAYCL1PPCAC_25711</name>
</gene>
<proteinExistence type="predicted"/>
<dbReference type="Pfam" id="PF00651">
    <property type="entry name" value="BTB"/>
    <property type="match status" value="1"/>
</dbReference>
<evidence type="ECO:0000313" key="3">
    <source>
        <dbReference type="Proteomes" id="UP001328107"/>
    </source>
</evidence>
<organism evidence="2 3">
    <name type="scientific">Pristionchus mayeri</name>
    <dbReference type="NCBI Taxonomy" id="1317129"/>
    <lineage>
        <taxon>Eukaryota</taxon>
        <taxon>Metazoa</taxon>
        <taxon>Ecdysozoa</taxon>
        <taxon>Nematoda</taxon>
        <taxon>Chromadorea</taxon>
        <taxon>Rhabditida</taxon>
        <taxon>Rhabditina</taxon>
        <taxon>Diplogasteromorpha</taxon>
        <taxon>Diplogasteroidea</taxon>
        <taxon>Neodiplogasteridae</taxon>
        <taxon>Pristionchus</taxon>
    </lineage>
</organism>
<dbReference type="AlphaFoldDB" id="A0AAN5IA15"/>
<dbReference type="Proteomes" id="UP001328107">
    <property type="component" value="Unassembled WGS sequence"/>
</dbReference>
<reference evidence="3" key="1">
    <citation type="submission" date="2022-10" db="EMBL/GenBank/DDBJ databases">
        <title>Genome assembly of Pristionchus species.</title>
        <authorList>
            <person name="Yoshida K."/>
            <person name="Sommer R.J."/>
        </authorList>
    </citation>
    <scope>NUCLEOTIDE SEQUENCE [LARGE SCALE GENOMIC DNA]</scope>
    <source>
        <strain evidence="3">RS5460</strain>
    </source>
</reference>
<name>A0AAN5IA15_9BILA</name>
<feature type="domain" description="BTB" evidence="1">
    <location>
        <begin position="9"/>
        <end position="62"/>
    </location>
</feature>
<sequence length="63" mass="7224">MFDDLSAGTNNQYAITGVKYQDCVELLRWIYPSSIKHFEEDGISRILALAKKFNLLLAIDDCR</sequence>
<evidence type="ECO:0000259" key="1">
    <source>
        <dbReference type="Pfam" id="PF00651"/>
    </source>
</evidence>
<dbReference type="EMBL" id="BTRK01000005">
    <property type="protein sequence ID" value="GMR55516.1"/>
    <property type="molecule type" value="Genomic_DNA"/>
</dbReference>
<evidence type="ECO:0000313" key="2">
    <source>
        <dbReference type="EMBL" id="GMR55516.1"/>
    </source>
</evidence>
<comment type="caution">
    <text evidence="2">The sequence shown here is derived from an EMBL/GenBank/DDBJ whole genome shotgun (WGS) entry which is preliminary data.</text>
</comment>
<protein>
    <recommendedName>
        <fullName evidence="1">BTB domain-containing protein</fullName>
    </recommendedName>
</protein>
<feature type="non-terminal residue" evidence="2">
    <location>
        <position position="63"/>
    </location>
</feature>